<gene>
    <name evidence="1" type="ORF">N7450_003950</name>
</gene>
<accession>A0AAD6GTY9</accession>
<feature type="non-terminal residue" evidence="1">
    <location>
        <position position="1"/>
    </location>
</feature>
<name>A0AAD6GTY9_9EURO</name>
<evidence type="ECO:0000313" key="2">
    <source>
        <dbReference type="Proteomes" id="UP001216150"/>
    </source>
</evidence>
<reference evidence="1 2" key="1">
    <citation type="journal article" date="2023" name="IMA Fungus">
        <title>Comparative genomic study of the Penicillium genus elucidates a diverse pangenome and 15 lateral gene transfer events.</title>
        <authorList>
            <person name="Petersen C."/>
            <person name="Sorensen T."/>
            <person name="Nielsen M.R."/>
            <person name="Sondergaard T.E."/>
            <person name="Sorensen J.L."/>
            <person name="Fitzpatrick D.A."/>
            <person name="Frisvad J.C."/>
            <person name="Nielsen K.L."/>
        </authorList>
    </citation>
    <scope>NUCLEOTIDE SEQUENCE [LARGE SCALE GENOMIC DNA]</scope>
    <source>
        <strain evidence="1 2">IBT 29057</strain>
    </source>
</reference>
<proteinExistence type="predicted"/>
<evidence type="ECO:0000313" key="1">
    <source>
        <dbReference type="EMBL" id="KAJ5589978.1"/>
    </source>
</evidence>
<dbReference type="Proteomes" id="UP001216150">
    <property type="component" value="Unassembled WGS sequence"/>
</dbReference>
<dbReference type="EMBL" id="JAQJAC010000003">
    <property type="protein sequence ID" value="KAJ5589978.1"/>
    <property type="molecule type" value="Genomic_DNA"/>
</dbReference>
<dbReference type="AlphaFoldDB" id="A0AAD6GTY9"/>
<keyword evidence="2" id="KW-1185">Reference proteome</keyword>
<comment type="caution">
    <text evidence="1">The sequence shown here is derived from an EMBL/GenBank/DDBJ whole genome shotgun (WGS) entry which is preliminary data.</text>
</comment>
<organism evidence="1 2">
    <name type="scientific">Penicillium hetheringtonii</name>
    <dbReference type="NCBI Taxonomy" id="911720"/>
    <lineage>
        <taxon>Eukaryota</taxon>
        <taxon>Fungi</taxon>
        <taxon>Dikarya</taxon>
        <taxon>Ascomycota</taxon>
        <taxon>Pezizomycotina</taxon>
        <taxon>Eurotiomycetes</taxon>
        <taxon>Eurotiomycetidae</taxon>
        <taxon>Eurotiales</taxon>
        <taxon>Aspergillaceae</taxon>
        <taxon>Penicillium</taxon>
    </lineage>
</organism>
<sequence length="83" mass="10158">RFRVQLNAAILFYRFIFAKTEKIHESTVQRKSAKQLNEEESDKIFEICIMAYFILTIEFVDKESMIVLTYEKEYIKNYYRKNE</sequence>
<protein>
    <submittedName>
        <fullName evidence="1">Zinc finger C2H2</fullName>
    </submittedName>
</protein>